<proteinExistence type="inferred from homology"/>
<accession>A0A9D1SX73</accession>
<keyword evidence="2 7" id="KW-0813">Transport</keyword>
<feature type="transmembrane region" description="Helical" evidence="7">
    <location>
        <begin position="71"/>
        <end position="91"/>
    </location>
</feature>
<dbReference type="SUPFAM" id="SSF161098">
    <property type="entry name" value="MetI-like"/>
    <property type="match status" value="1"/>
</dbReference>
<comment type="subcellular location">
    <subcellularLocation>
        <location evidence="1 7">Cell membrane</location>
        <topology evidence="1 7">Multi-pass membrane protein</topology>
    </subcellularLocation>
</comment>
<evidence type="ECO:0000256" key="3">
    <source>
        <dbReference type="ARBA" id="ARBA00022475"/>
    </source>
</evidence>
<dbReference type="Gene3D" id="1.10.3720.10">
    <property type="entry name" value="MetI-like"/>
    <property type="match status" value="1"/>
</dbReference>
<comment type="similarity">
    <text evidence="7">Belongs to the binding-protein-dependent transport system permease family.</text>
</comment>
<dbReference type="PROSITE" id="PS50928">
    <property type="entry name" value="ABC_TM1"/>
    <property type="match status" value="1"/>
</dbReference>
<comment type="caution">
    <text evidence="9">The sequence shown here is derived from an EMBL/GenBank/DDBJ whole genome shotgun (WGS) entry which is preliminary data.</text>
</comment>
<evidence type="ECO:0000256" key="4">
    <source>
        <dbReference type="ARBA" id="ARBA00022692"/>
    </source>
</evidence>
<dbReference type="GO" id="GO:0055085">
    <property type="term" value="P:transmembrane transport"/>
    <property type="evidence" value="ECO:0007669"/>
    <property type="project" value="InterPro"/>
</dbReference>
<feature type="transmembrane region" description="Helical" evidence="7">
    <location>
        <begin position="127"/>
        <end position="147"/>
    </location>
</feature>
<dbReference type="PANTHER" id="PTHR30151">
    <property type="entry name" value="ALKANE SULFONATE ABC TRANSPORTER-RELATED, MEMBRANE SUBUNIT"/>
    <property type="match status" value="1"/>
</dbReference>
<feature type="transmembrane region" description="Helical" evidence="7">
    <location>
        <begin position="168"/>
        <end position="189"/>
    </location>
</feature>
<dbReference type="GO" id="GO:0005886">
    <property type="term" value="C:plasma membrane"/>
    <property type="evidence" value="ECO:0007669"/>
    <property type="project" value="UniProtKB-SubCell"/>
</dbReference>
<reference evidence="9" key="2">
    <citation type="journal article" date="2021" name="PeerJ">
        <title>Extensive microbial diversity within the chicken gut microbiome revealed by metagenomics and culture.</title>
        <authorList>
            <person name="Gilroy R."/>
            <person name="Ravi A."/>
            <person name="Getino M."/>
            <person name="Pursley I."/>
            <person name="Horton D.L."/>
            <person name="Alikhan N.F."/>
            <person name="Baker D."/>
            <person name="Gharbi K."/>
            <person name="Hall N."/>
            <person name="Watson M."/>
            <person name="Adriaenssens E.M."/>
            <person name="Foster-Nyarko E."/>
            <person name="Jarju S."/>
            <person name="Secka A."/>
            <person name="Antonio M."/>
            <person name="Oren A."/>
            <person name="Chaudhuri R.R."/>
            <person name="La Ragione R."/>
            <person name="Hildebrand F."/>
            <person name="Pallen M.J."/>
        </authorList>
    </citation>
    <scope>NUCLEOTIDE SEQUENCE</scope>
    <source>
        <strain evidence="9">23406</strain>
    </source>
</reference>
<evidence type="ECO:0000256" key="7">
    <source>
        <dbReference type="RuleBase" id="RU363032"/>
    </source>
</evidence>
<dbReference type="PANTHER" id="PTHR30151:SF0">
    <property type="entry name" value="ABC TRANSPORTER PERMEASE PROTEIN MJ0413-RELATED"/>
    <property type="match status" value="1"/>
</dbReference>
<sequence length="254" mass="28390">MKQRLRPYLNLLYPVAAFLVFFAVWFLVAGIIGIELILPTPVEAFRRLFQLMTESEGSFWIALGGTLGRTLWSFALGYGVALILSVVAYLVKPVGRLFQPIVLILRATPTMSIILLSLIWLNSKTAPVLIAFLIVFPILYASFVGSLEGVDKSLIDMAKLYRVPKTRMIAKIFIPSILPDMFVAVRSTLSLNVKIMISAEVLAQTVDSMGLQMQISKVYFDTAELMAWTIAAVVLSYLLELAVESIKRLVVRWQ</sequence>
<keyword evidence="5 7" id="KW-1133">Transmembrane helix</keyword>
<keyword evidence="3" id="KW-1003">Cell membrane</keyword>
<evidence type="ECO:0000259" key="8">
    <source>
        <dbReference type="PROSITE" id="PS50928"/>
    </source>
</evidence>
<feature type="transmembrane region" description="Helical" evidence="7">
    <location>
        <begin position="12"/>
        <end position="38"/>
    </location>
</feature>
<name>A0A9D1SX73_9FIRM</name>
<evidence type="ECO:0000256" key="6">
    <source>
        <dbReference type="ARBA" id="ARBA00023136"/>
    </source>
</evidence>
<dbReference type="Proteomes" id="UP000886891">
    <property type="component" value="Unassembled WGS sequence"/>
</dbReference>
<gene>
    <name evidence="9" type="ORF">IAB14_00260</name>
</gene>
<dbReference type="CDD" id="cd06261">
    <property type="entry name" value="TM_PBP2"/>
    <property type="match status" value="1"/>
</dbReference>
<dbReference type="AlphaFoldDB" id="A0A9D1SX73"/>
<evidence type="ECO:0000313" key="9">
    <source>
        <dbReference type="EMBL" id="HIU99531.1"/>
    </source>
</evidence>
<organism evidence="9 10">
    <name type="scientific">Candidatus Stercoripulliclostridium merdipullorum</name>
    <dbReference type="NCBI Taxonomy" id="2840952"/>
    <lineage>
        <taxon>Bacteria</taxon>
        <taxon>Bacillati</taxon>
        <taxon>Bacillota</taxon>
        <taxon>Clostridia</taxon>
        <taxon>Eubacteriales</taxon>
        <taxon>Candidatus Stercoripulliclostridium</taxon>
    </lineage>
</organism>
<protein>
    <submittedName>
        <fullName evidence="9">ABC transporter permease subunit</fullName>
    </submittedName>
</protein>
<keyword evidence="6 7" id="KW-0472">Membrane</keyword>
<evidence type="ECO:0000256" key="1">
    <source>
        <dbReference type="ARBA" id="ARBA00004651"/>
    </source>
</evidence>
<evidence type="ECO:0000256" key="2">
    <source>
        <dbReference type="ARBA" id="ARBA00022448"/>
    </source>
</evidence>
<dbReference type="InterPro" id="IPR035906">
    <property type="entry name" value="MetI-like_sf"/>
</dbReference>
<dbReference type="Pfam" id="PF00528">
    <property type="entry name" value="BPD_transp_1"/>
    <property type="match status" value="1"/>
</dbReference>
<feature type="transmembrane region" description="Helical" evidence="7">
    <location>
        <begin position="225"/>
        <end position="243"/>
    </location>
</feature>
<feature type="transmembrane region" description="Helical" evidence="7">
    <location>
        <begin position="103"/>
        <end position="121"/>
    </location>
</feature>
<evidence type="ECO:0000313" key="10">
    <source>
        <dbReference type="Proteomes" id="UP000886891"/>
    </source>
</evidence>
<feature type="domain" description="ABC transmembrane type-1" evidence="8">
    <location>
        <begin position="67"/>
        <end position="243"/>
    </location>
</feature>
<reference evidence="9" key="1">
    <citation type="submission" date="2020-10" db="EMBL/GenBank/DDBJ databases">
        <authorList>
            <person name="Gilroy R."/>
        </authorList>
    </citation>
    <scope>NUCLEOTIDE SEQUENCE</scope>
    <source>
        <strain evidence="9">23406</strain>
    </source>
</reference>
<dbReference type="EMBL" id="DVOH01000003">
    <property type="protein sequence ID" value="HIU99531.1"/>
    <property type="molecule type" value="Genomic_DNA"/>
</dbReference>
<dbReference type="InterPro" id="IPR000515">
    <property type="entry name" value="MetI-like"/>
</dbReference>
<keyword evidence="4 7" id="KW-0812">Transmembrane</keyword>
<evidence type="ECO:0000256" key="5">
    <source>
        <dbReference type="ARBA" id="ARBA00022989"/>
    </source>
</evidence>